<protein>
    <recommendedName>
        <fullName evidence="4">Integral membrane protein</fullName>
    </recommendedName>
</protein>
<organism evidence="2 3">
    <name type="scientific">Coleophoma cylindrospora</name>
    <dbReference type="NCBI Taxonomy" id="1849047"/>
    <lineage>
        <taxon>Eukaryota</taxon>
        <taxon>Fungi</taxon>
        <taxon>Dikarya</taxon>
        <taxon>Ascomycota</taxon>
        <taxon>Pezizomycotina</taxon>
        <taxon>Leotiomycetes</taxon>
        <taxon>Helotiales</taxon>
        <taxon>Dermateaceae</taxon>
        <taxon>Coleophoma</taxon>
    </lineage>
</organism>
<dbReference type="EMBL" id="PDLM01000015">
    <property type="protein sequence ID" value="RDW60537.1"/>
    <property type="molecule type" value="Genomic_DNA"/>
</dbReference>
<proteinExistence type="predicted"/>
<evidence type="ECO:0000313" key="2">
    <source>
        <dbReference type="EMBL" id="RDW60537.1"/>
    </source>
</evidence>
<sequence>MATAFQIETWTELGIGFLIVILRICARWKIVGIRNFRVDDYLIILALLLWASTCWMGVTVDKLGSISNLTAEQILNLEPSEIPGIELGSKLNLVSWTFYAIFICHICYCHCDDTITLHANPGQLANQQETSFLTDLFLLAITLPILSTLSQIHMTLGRKILLIVCVCTGTFTIAAAITSFVETLKIQNDPSQGVLWGNREEFVWIIFLSAPSIASIFRTEFWAKASKSEISNSGLDYS</sequence>
<keyword evidence="1" id="KW-0812">Transmembrane</keyword>
<gene>
    <name evidence="2" type="ORF">BP6252_11920</name>
</gene>
<keyword evidence="3" id="KW-1185">Reference proteome</keyword>
<dbReference type="Proteomes" id="UP000256645">
    <property type="component" value="Unassembled WGS sequence"/>
</dbReference>
<dbReference type="PANTHER" id="PTHR33048:SF2">
    <property type="entry name" value="SRPK"/>
    <property type="match status" value="1"/>
</dbReference>
<feature type="transmembrane region" description="Helical" evidence="1">
    <location>
        <begin position="42"/>
        <end position="60"/>
    </location>
</feature>
<comment type="caution">
    <text evidence="2">The sequence shown here is derived from an EMBL/GenBank/DDBJ whole genome shotgun (WGS) entry which is preliminary data.</text>
</comment>
<feature type="transmembrane region" description="Helical" evidence="1">
    <location>
        <begin position="161"/>
        <end position="181"/>
    </location>
</feature>
<evidence type="ECO:0000256" key="1">
    <source>
        <dbReference type="SAM" id="Phobius"/>
    </source>
</evidence>
<feature type="transmembrane region" description="Helical" evidence="1">
    <location>
        <begin position="130"/>
        <end position="149"/>
    </location>
</feature>
<keyword evidence="1" id="KW-1133">Transmembrane helix</keyword>
<evidence type="ECO:0008006" key="4">
    <source>
        <dbReference type="Google" id="ProtNLM"/>
    </source>
</evidence>
<accession>A0A3D8QFN0</accession>
<reference evidence="2 3" key="1">
    <citation type="journal article" date="2018" name="IMA Fungus">
        <title>IMA Genome-F 9: Draft genome sequence of Annulohypoxylon stygium, Aspergillus mulundensis, Berkeleyomyces basicola (syn. Thielaviopsis basicola), Ceratocystis smalleyi, two Cercospora beticola strains, Coleophoma cylindrospora, Fusarium fracticaudum, Phialophora cf. hyalina, and Morchella septimelata.</title>
        <authorList>
            <person name="Wingfield B.D."/>
            <person name="Bills G.F."/>
            <person name="Dong Y."/>
            <person name="Huang W."/>
            <person name="Nel W.J."/>
            <person name="Swalarsk-Parry B.S."/>
            <person name="Vaghefi N."/>
            <person name="Wilken P.M."/>
            <person name="An Z."/>
            <person name="de Beer Z.W."/>
            <person name="De Vos L."/>
            <person name="Chen L."/>
            <person name="Duong T.A."/>
            <person name="Gao Y."/>
            <person name="Hammerbacher A."/>
            <person name="Kikkert J.R."/>
            <person name="Li Y."/>
            <person name="Li H."/>
            <person name="Li K."/>
            <person name="Li Q."/>
            <person name="Liu X."/>
            <person name="Ma X."/>
            <person name="Naidoo K."/>
            <person name="Pethybridge S.J."/>
            <person name="Sun J."/>
            <person name="Steenkamp E.T."/>
            <person name="van der Nest M.A."/>
            <person name="van Wyk S."/>
            <person name="Wingfield M.J."/>
            <person name="Xiong C."/>
            <person name="Yue Q."/>
            <person name="Zhang X."/>
        </authorList>
    </citation>
    <scope>NUCLEOTIDE SEQUENCE [LARGE SCALE GENOMIC DNA]</scope>
    <source>
        <strain evidence="2 3">BP6252</strain>
    </source>
</reference>
<evidence type="ECO:0000313" key="3">
    <source>
        <dbReference type="Proteomes" id="UP000256645"/>
    </source>
</evidence>
<dbReference type="InterPro" id="IPR052337">
    <property type="entry name" value="SAT4-like"/>
</dbReference>
<feature type="transmembrane region" description="Helical" evidence="1">
    <location>
        <begin position="201"/>
        <end position="217"/>
    </location>
</feature>
<dbReference type="AlphaFoldDB" id="A0A3D8QFN0"/>
<dbReference type="STRING" id="1849047.A0A3D8QFN0"/>
<dbReference type="OrthoDB" id="4329349at2759"/>
<dbReference type="PANTHER" id="PTHR33048">
    <property type="entry name" value="PTH11-LIKE INTEGRAL MEMBRANE PROTEIN (AFU_ORTHOLOGUE AFUA_5G11245)"/>
    <property type="match status" value="1"/>
</dbReference>
<keyword evidence="1" id="KW-0472">Membrane</keyword>
<feature type="transmembrane region" description="Helical" evidence="1">
    <location>
        <begin position="13"/>
        <end position="30"/>
    </location>
</feature>
<name>A0A3D8QFN0_9HELO</name>